<feature type="region of interest" description="Disordered" evidence="1">
    <location>
        <begin position="1"/>
        <end position="21"/>
    </location>
</feature>
<evidence type="ECO:0000313" key="2">
    <source>
        <dbReference type="EMBL" id="CEK50852.1"/>
    </source>
</evidence>
<gene>
    <name evidence="2" type="primary">ORF11833</name>
</gene>
<protein>
    <submittedName>
        <fullName evidence="2">Uncharacterized protein</fullName>
    </submittedName>
</protein>
<reference evidence="2" key="1">
    <citation type="submission" date="2014-12" db="EMBL/GenBank/DDBJ databases">
        <title>Insight into the proteome of Arion vulgaris.</title>
        <authorList>
            <person name="Aradska J."/>
            <person name="Bulat T."/>
            <person name="Smidak R."/>
            <person name="Sarate P."/>
            <person name="Gangsoo J."/>
            <person name="Sialana F."/>
            <person name="Bilban M."/>
            <person name="Lubec G."/>
        </authorList>
    </citation>
    <scope>NUCLEOTIDE SEQUENCE</scope>
    <source>
        <tissue evidence="2">Skin</tissue>
    </source>
</reference>
<dbReference type="AlphaFoldDB" id="A0A0B6Y3H9"/>
<sequence>SLLAEVTRSATALEDHEHMKQENVELQARLDAAEKEKDEIQNRLENLEINHEQRREQIELLQSEISRLQDFETVQNDLTQKLKEAEERVKQYETG</sequence>
<name>A0A0B6Y3H9_9EUPU</name>
<feature type="non-terminal residue" evidence="2">
    <location>
        <position position="95"/>
    </location>
</feature>
<evidence type="ECO:0000256" key="1">
    <source>
        <dbReference type="SAM" id="MobiDB-lite"/>
    </source>
</evidence>
<organism evidence="2">
    <name type="scientific">Arion vulgaris</name>
    <dbReference type="NCBI Taxonomy" id="1028688"/>
    <lineage>
        <taxon>Eukaryota</taxon>
        <taxon>Metazoa</taxon>
        <taxon>Spiralia</taxon>
        <taxon>Lophotrochozoa</taxon>
        <taxon>Mollusca</taxon>
        <taxon>Gastropoda</taxon>
        <taxon>Heterobranchia</taxon>
        <taxon>Euthyneura</taxon>
        <taxon>Panpulmonata</taxon>
        <taxon>Eupulmonata</taxon>
        <taxon>Stylommatophora</taxon>
        <taxon>Helicina</taxon>
        <taxon>Arionoidea</taxon>
        <taxon>Arionidae</taxon>
        <taxon>Arion</taxon>
    </lineage>
</organism>
<feature type="non-terminal residue" evidence="2">
    <location>
        <position position="1"/>
    </location>
</feature>
<dbReference type="Gene3D" id="1.20.5.340">
    <property type="match status" value="1"/>
</dbReference>
<dbReference type="EMBL" id="HACG01003987">
    <property type="protein sequence ID" value="CEK50852.1"/>
    <property type="molecule type" value="Transcribed_RNA"/>
</dbReference>
<proteinExistence type="predicted"/>
<accession>A0A0B6Y3H9</accession>